<evidence type="ECO:0000313" key="5">
    <source>
        <dbReference type="Proteomes" id="UP001431209"/>
    </source>
</evidence>
<dbReference type="EMBL" id="JAOPGA020001438">
    <property type="protein sequence ID" value="KAL0488415.1"/>
    <property type="molecule type" value="Genomic_DNA"/>
</dbReference>
<dbReference type="PANTHER" id="PTHR23327:SF42">
    <property type="entry name" value="LON PEPTIDASE N-TERMINAL DOMAIN AND RING FINGER PROTEIN C14F5.10C"/>
    <property type="match status" value="1"/>
</dbReference>
<dbReference type="InterPro" id="IPR001841">
    <property type="entry name" value="Znf_RING"/>
</dbReference>
<dbReference type="CDD" id="cd16514">
    <property type="entry name" value="RING-HC_LONFs_rpt2"/>
    <property type="match status" value="1"/>
</dbReference>
<dbReference type="Proteomes" id="UP001431209">
    <property type="component" value="Unassembled WGS sequence"/>
</dbReference>
<dbReference type="InterPro" id="IPR003111">
    <property type="entry name" value="Lon_prtase_N"/>
</dbReference>
<dbReference type="PROSITE" id="PS50089">
    <property type="entry name" value="ZF_RING_2"/>
    <property type="match status" value="1"/>
</dbReference>
<feature type="domain" description="RING-type" evidence="2">
    <location>
        <begin position="174"/>
        <end position="212"/>
    </location>
</feature>
<dbReference type="SUPFAM" id="SSF48452">
    <property type="entry name" value="TPR-like"/>
    <property type="match status" value="1"/>
</dbReference>
<evidence type="ECO:0000259" key="3">
    <source>
        <dbReference type="PROSITE" id="PS51787"/>
    </source>
</evidence>
<dbReference type="PROSITE" id="PS51787">
    <property type="entry name" value="LON_N"/>
    <property type="match status" value="1"/>
</dbReference>
<dbReference type="InterPro" id="IPR046336">
    <property type="entry name" value="Lon_prtase_N_sf"/>
</dbReference>
<dbReference type="SUPFAM" id="SSF57850">
    <property type="entry name" value="RING/U-box"/>
    <property type="match status" value="1"/>
</dbReference>
<dbReference type="Gene3D" id="3.30.40.10">
    <property type="entry name" value="Zinc/RING finger domain, C3HC4 (zinc finger)"/>
    <property type="match status" value="1"/>
</dbReference>
<keyword evidence="1" id="KW-0479">Metal-binding</keyword>
<proteinExistence type="predicted"/>
<gene>
    <name evidence="4" type="ORF">AKO1_015590</name>
</gene>
<dbReference type="SUPFAM" id="SSF88697">
    <property type="entry name" value="PUA domain-like"/>
    <property type="match status" value="1"/>
</dbReference>
<dbReference type="PANTHER" id="PTHR23327">
    <property type="entry name" value="RING FINGER PROTEIN 127"/>
    <property type="match status" value="1"/>
</dbReference>
<protein>
    <recommendedName>
        <fullName evidence="6">LON peptidase N-terminal domain and RING finger protein 1</fullName>
    </recommendedName>
</protein>
<dbReference type="GO" id="GO:0016567">
    <property type="term" value="P:protein ubiquitination"/>
    <property type="evidence" value="ECO:0007669"/>
    <property type="project" value="InterPro"/>
</dbReference>
<keyword evidence="1" id="KW-0862">Zinc</keyword>
<dbReference type="GO" id="GO:0008270">
    <property type="term" value="F:zinc ion binding"/>
    <property type="evidence" value="ECO:0007669"/>
    <property type="project" value="UniProtKB-KW"/>
</dbReference>
<keyword evidence="5" id="KW-1185">Reference proteome</keyword>
<dbReference type="GO" id="GO:0061630">
    <property type="term" value="F:ubiquitin protein ligase activity"/>
    <property type="evidence" value="ECO:0007669"/>
    <property type="project" value="TreeGrafter"/>
</dbReference>
<feature type="domain" description="Lon N-terminal" evidence="3">
    <location>
        <begin position="255"/>
        <end position="451"/>
    </location>
</feature>
<evidence type="ECO:0000256" key="1">
    <source>
        <dbReference type="PROSITE-ProRule" id="PRU00175"/>
    </source>
</evidence>
<dbReference type="Gene3D" id="1.25.40.10">
    <property type="entry name" value="Tetratricopeptide repeat domain"/>
    <property type="match status" value="1"/>
</dbReference>
<evidence type="ECO:0000259" key="2">
    <source>
        <dbReference type="PROSITE" id="PS50089"/>
    </source>
</evidence>
<organism evidence="4 5">
    <name type="scientific">Acrasis kona</name>
    <dbReference type="NCBI Taxonomy" id="1008807"/>
    <lineage>
        <taxon>Eukaryota</taxon>
        <taxon>Discoba</taxon>
        <taxon>Heterolobosea</taxon>
        <taxon>Tetramitia</taxon>
        <taxon>Eutetramitia</taxon>
        <taxon>Acrasidae</taxon>
        <taxon>Acrasis</taxon>
    </lineage>
</organism>
<dbReference type="Gene3D" id="1.20.58.1480">
    <property type="match status" value="1"/>
</dbReference>
<dbReference type="InterPro" id="IPR011990">
    <property type="entry name" value="TPR-like_helical_dom_sf"/>
</dbReference>
<evidence type="ECO:0000313" key="4">
    <source>
        <dbReference type="EMBL" id="KAL0488415.1"/>
    </source>
</evidence>
<dbReference type="SMART" id="SM00504">
    <property type="entry name" value="Ubox"/>
    <property type="match status" value="1"/>
</dbReference>
<dbReference type="InterPro" id="IPR003613">
    <property type="entry name" value="Ubox_domain"/>
</dbReference>
<sequence>MANNNSSDPLYELLHEAEASASRNRYHDALSRYTRAIDINETMVKKKMNQILYKRAEAFLKVNLQDEALRDISKIVSEYTSQLTNPFPEDHKLDHEEVCNVLMSFALLYQIHEACGREQEMNAAMQVGSHLAEQWETDPQEFIAMCKSGSDTQKDHAHAENNNLKDEDASELECSLCMRVFYEPVTLPCGHTFDKSCLARVFDYTDKCPLCRQVSHILPVHLPVTVVVKQLAQRYLGADYEQRRLEEIEQKNTDLNAIPLFVLDYVLFPDTMLPLHIFEPRYRLMMRRCVAGSKCFGLVPAGRQRGEMAKYGTIAHITDIKLLPDGRSIIETVGRERFSIIDKWEQDGYACGKVKLITDERENIPQEETNTLNQLGERLYEFVSTMLANDQVKEQVEEKIGKIPPKGDYEKLSFWVAALLPLGTPMKLDLLIIPQTLQRLRVLVSLCLELARGSSSE</sequence>
<accession>A0AAW2ZHY7</accession>
<keyword evidence="1" id="KW-0863">Zinc-finger</keyword>
<evidence type="ECO:0008006" key="6">
    <source>
        <dbReference type="Google" id="ProtNLM"/>
    </source>
</evidence>
<reference evidence="4 5" key="1">
    <citation type="submission" date="2024-03" db="EMBL/GenBank/DDBJ databases">
        <title>The Acrasis kona genome and developmental transcriptomes reveal deep origins of eukaryotic multicellular pathways.</title>
        <authorList>
            <person name="Sheikh S."/>
            <person name="Fu C.-J."/>
            <person name="Brown M.W."/>
            <person name="Baldauf S.L."/>
        </authorList>
    </citation>
    <scope>NUCLEOTIDE SEQUENCE [LARGE SCALE GENOMIC DNA]</scope>
    <source>
        <strain evidence="4 5">ATCC MYA-3509</strain>
    </source>
</reference>
<dbReference type="Pfam" id="PF13923">
    <property type="entry name" value="zf-C3HC4_2"/>
    <property type="match status" value="1"/>
</dbReference>
<dbReference type="InterPro" id="IPR015947">
    <property type="entry name" value="PUA-like_sf"/>
</dbReference>
<dbReference type="Pfam" id="PF02190">
    <property type="entry name" value="LON_substr_bdg"/>
    <property type="match status" value="1"/>
</dbReference>
<dbReference type="AlphaFoldDB" id="A0AAW2ZHY7"/>
<dbReference type="InterPro" id="IPR013083">
    <property type="entry name" value="Znf_RING/FYVE/PHD"/>
</dbReference>
<dbReference type="SMART" id="SM00464">
    <property type="entry name" value="LON"/>
    <property type="match status" value="1"/>
</dbReference>
<dbReference type="Gene3D" id="2.30.130.40">
    <property type="entry name" value="LON domain-like"/>
    <property type="match status" value="1"/>
</dbReference>
<comment type="caution">
    <text evidence="4">The sequence shown here is derived from an EMBL/GenBank/DDBJ whole genome shotgun (WGS) entry which is preliminary data.</text>
</comment>
<dbReference type="SMART" id="SM00184">
    <property type="entry name" value="RING"/>
    <property type="match status" value="1"/>
</dbReference>
<name>A0AAW2ZHY7_9EUKA</name>
<dbReference type="GO" id="GO:0005737">
    <property type="term" value="C:cytoplasm"/>
    <property type="evidence" value="ECO:0007669"/>
    <property type="project" value="UniProtKB-ARBA"/>
</dbReference>